<evidence type="ECO:0000313" key="3">
    <source>
        <dbReference type="EMBL" id="KAF2756080.1"/>
    </source>
</evidence>
<proteinExistence type="predicted"/>
<feature type="region of interest" description="Disordered" evidence="1">
    <location>
        <begin position="1"/>
        <end position="127"/>
    </location>
</feature>
<evidence type="ECO:0000313" key="4">
    <source>
        <dbReference type="Proteomes" id="UP000799437"/>
    </source>
</evidence>
<dbReference type="PANTHER" id="PTHR28219:SF1">
    <property type="entry name" value="UPF0642 PROTEIN YBL028C"/>
    <property type="match status" value="1"/>
</dbReference>
<evidence type="ECO:0000256" key="1">
    <source>
        <dbReference type="SAM" id="MobiDB-lite"/>
    </source>
</evidence>
<dbReference type="GO" id="GO:0030687">
    <property type="term" value="C:preribosome, large subunit precursor"/>
    <property type="evidence" value="ECO:0007669"/>
    <property type="project" value="TreeGrafter"/>
</dbReference>
<reference evidence="3" key="1">
    <citation type="journal article" date="2020" name="Stud. Mycol.">
        <title>101 Dothideomycetes genomes: a test case for predicting lifestyles and emergence of pathogens.</title>
        <authorList>
            <person name="Haridas S."/>
            <person name="Albert R."/>
            <person name="Binder M."/>
            <person name="Bloem J."/>
            <person name="Labutti K."/>
            <person name="Salamov A."/>
            <person name="Andreopoulos B."/>
            <person name="Baker S."/>
            <person name="Barry K."/>
            <person name="Bills G."/>
            <person name="Bluhm B."/>
            <person name="Cannon C."/>
            <person name="Castanera R."/>
            <person name="Culley D."/>
            <person name="Daum C."/>
            <person name="Ezra D."/>
            <person name="Gonzalez J."/>
            <person name="Henrissat B."/>
            <person name="Kuo A."/>
            <person name="Liang C."/>
            <person name="Lipzen A."/>
            <person name="Lutzoni F."/>
            <person name="Magnuson J."/>
            <person name="Mondo S."/>
            <person name="Nolan M."/>
            <person name="Ohm R."/>
            <person name="Pangilinan J."/>
            <person name="Park H.-J."/>
            <person name="Ramirez L."/>
            <person name="Alfaro M."/>
            <person name="Sun H."/>
            <person name="Tritt A."/>
            <person name="Yoshinaga Y."/>
            <person name="Zwiers L.-H."/>
            <person name="Turgeon B."/>
            <person name="Goodwin S."/>
            <person name="Spatafora J."/>
            <person name="Crous P."/>
            <person name="Grigoriev I."/>
        </authorList>
    </citation>
    <scope>NUCLEOTIDE SEQUENCE</scope>
    <source>
        <strain evidence="3">CBS 121739</strain>
    </source>
</reference>
<dbReference type="Pfam" id="PF10338">
    <property type="entry name" value="YBL028C_N"/>
    <property type="match status" value="1"/>
</dbReference>
<dbReference type="RefSeq" id="XP_033598531.1">
    <property type="nucleotide sequence ID" value="XM_033749554.1"/>
</dbReference>
<dbReference type="Proteomes" id="UP000799437">
    <property type="component" value="Unassembled WGS sequence"/>
</dbReference>
<gene>
    <name evidence="3" type="ORF">EJ05DRAFT_539888</name>
</gene>
<dbReference type="InterPro" id="IPR019434">
    <property type="entry name" value="DUF2423"/>
</dbReference>
<accession>A0A6A6W2A3</accession>
<dbReference type="PANTHER" id="PTHR28219">
    <property type="entry name" value="UPF0642 PROTEIN YBL028C"/>
    <property type="match status" value="1"/>
</dbReference>
<feature type="compositionally biased region" description="Basic residues" evidence="1">
    <location>
        <begin position="98"/>
        <end position="113"/>
    </location>
</feature>
<dbReference type="EMBL" id="ML996576">
    <property type="protein sequence ID" value="KAF2756080.1"/>
    <property type="molecule type" value="Genomic_DNA"/>
</dbReference>
<dbReference type="GeneID" id="54490608"/>
<feature type="domain" description="DUF2423" evidence="2">
    <location>
        <begin position="1"/>
        <end position="44"/>
    </location>
</feature>
<organism evidence="3 4">
    <name type="scientific">Pseudovirgaria hyperparasitica</name>
    <dbReference type="NCBI Taxonomy" id="470096"/>
    <lineage>
        <taxon>Eukaryota</taxon>
        <taxon>Fungi</taxon>
        <taxon>Dikarya</taxon>
        <taxon>Ascomycota</taxon>
        <taxon>Pezizomycotina</taxon>
        <taxon>Dothideomycetes</taxon>
        <taxon>Dothideomycetes incertae sedis</taxon>
        <taxon>Acrospermales</taxon>
        <taxon>Acrospermaceae</taxon>
        <taxon>Pseudovirgaria</taxon>
    </lineage>
</organism>
<evidence type="ECO:0000259" key="2">
    <source>
        <dbReference type="Pfam" id="PF10338"/>
    </source>
</evidence>
<protein>
    <recommendedName>
        <fullName evidence="2">DUF2423 domain-containing protein</fullName>
    </recommendedName>
</protein>
<sequence length="127" mass="14357">MAKGLRSSRIKSNNTKLRKKTFGPVEDARTERLSAKLLELAQQPKPERDEMDVETEETKKKNADDVEGEAMDIDGEKKTTTGSSSSKKKGGRVEKRISKYKKPRNTIAFKSRHKPGDKLAKSGRRRL</sequence>
<dbReference type="OrthoDB" id="4087970at2759"/>
<dbReference type="AlphaFoldDB" id="A0A6A6W2A3"/>
<keyword evidence="4" id="KW-1185">Reference proteome</keyword>
<name>A0A6A6W2A3_9PEZI</name>